<organism evidence="1 2">
    <name type="scientific">Gluconobacter oxydans NBRC 3293</name>
    <dbReference type="NCBI Taxonomy" id="1315969"/>
    <lineage>
        <taxon>Bacteria</taxon>
        <taxon>Pseudomonadati</taxon>
        <taxon>Pseudomonadota</taxon>
        <taxon>Alphaproteobacteria</taxon>
        <taxon>Acetobacterales</taxon>
        <taxon>Acetobacteraceae</taxon>
        <taxon>Gluconobacter</taxon>
    </lineage>
</organism>
<evidence type="ECO:0000313" key="2">
    <source>
        <dbReference type="Proteomes" id="UP000484858"/>
    </source>
</evidence>
<evidence type="ECO:0000313" key="1">
    <source>
        <dbReference type="EMBL" id="GEM17889.1"/>
    </source>
</evidence>
<dbReference type="Proteomes" id="UP000484858">
    <property type="component" value="Unassembled WGS sequence"/>
</dbReference>
<sequence>MGAPLLGVFLYDLCCGLIGGGPFHRVTMSLLLLVPSMAPVSLLIDRIENAILDVWHAAPNVIVEHFC</sequence>
<accession>A0A829X8W0</accession>
<name>A0A829X8W0_GLUOY</name>
<comment type="caution">
    <text evidence="1">The sequence shown here is derived from an EMBL/GenBank/DDBJ whole genome shotgun (WGS) entry which is preliminary data.</text>
</comment>
<gene>
    <name evidence="1" type="ORF">NBRC3293_2386</name>
</gene>
<reference evidence="1 2" key="1">
    <citation type="submission" date="2013-04" db="EMBL/GenBank/DDBJ databases">
        <title>Gluconobacter oxydans NBRC 3293 whole genome sequence.</title>
        <authorList>
            <person name="Matsutani M."/>
            <person name="Yakushi T."/>
            <person name="Matsushita K."/>
        </authorList>
    </citation>
    <scope>NUCLEOTIDE SEQUENCE [LARGE SCALE GENOMIC DNA]</scope>
    <source>
        <strain evidence="1 2">NBRC 3293</strain>
    </source>
</reference>
<dbReference type="AlphaFoldDB" id="A0A829X8W0"/>
<proteinExistence type="predicted"/>
<dbReference type="EMBL" id="BARJ01000012">
    <property type="protein sequence ID" value="GEM17889.1"/>
    <property type="molecule type" value="Genomic_DNA"/>
</dbReference>
<protein>
    <submittedName>
        <fullName evidence="1">Uncharacterized protein</fullName>
    </submittedName>
</protein>